<dbReference type="InterPro" id="IPR006059">
    <property type="entry name" value="SBP"/>
</dbReference>
<sequence>MKRRHQVVLFAVLLLSLTILSPSFDFRGSQLNQERDQEKDAFPGSSSRNEDAQAPLEIVVAMSDEEFQAFQKIAKEVAASQLVEINLRNEKPDTYKHVLDLEFSLGENGDVVLLDSEEVQYYAQKGYLYPLNGTTLSKSLGDTVVGLRGMTEWNGYQWGMPFDFDPYILAAQTSFLKRAGLESLPRNKDQWVKLTQQAVAEGIRLITMNINDMYGTNAWLNHLGPRMAPDQVQRTQLDSQTGDLQQGIQLMNQIQPLIRLESTNSEFSPTADQNGTPMVVSLLSQLLSADQASKVDKDSLERISFETLETVNSRSLVITAGSVEAEEASRWIEGMTSATTQLKWYQQVNRLPAKQQELDMESEKLIGRYEMTKGQSWFPTTQDVPDATTESHALITRFHKKVQQFLKGEITANQYVDSIRTTN</sequence>
<keyword evidence="3" id="KW-0732">Signal</keyword>
<feature type="region of interest" description="Disordered" evidence="4">
    <location>
        <begin position="30"/>
        <end position="50"/>
    </location>
</feature>
<comment type="similarity">
    <text evidence="1">Belongs to the bacterial solute-binding protein 1 family.</text>
</comment>
<dbReference type="PANTHER" id="PTHR30061">
    <property type="entry name" value="MALTOSE-BINDING PERIPLASMIC PROTEIN"/>
    <property type="match status" value="1"/>
</dbReference>
<keyword evidence="2" id="KW-0813">Transport</keyword>
<dbReference type="AlphaFoldDB" id="A0ABD8AN20"/>
<dbReference type="Pfam" id="PF13416">
    <property type="entry name" value="SBP_bac_8"/>
    <property type="match status" value="1"/>
</dbReference>
<name>A0ABD8AN20_PAEAM</name>
<dbReference type="SUPFAM" id="SSF53850">
    <property type="entry name" value="Periplasmic binding protein-like II"/>
    <property type="match status" value="1"/>
</dbReference>
<proteinExistence type="inferred from homology"/>
<gene>
    <name evidence="5" type="ORF">V6668_21185</name>
</gene>
<dbReference type="PANTHER" id="PTHR30061:SF50">
    <property type="entry name" value="MALTOSE_MALTODEXTRIN-BINDING PERIPLASMIC PROTEIN"/>
    <property type="match status" value="1"/>
</dbReference>
<protein>
    <submittedName>
        <fullName evidence="5">Extracellular solute-binding protein</fullName>
    </submittedName>
</protein>
<evidence type="ECO:0000256" key="1">
    <source>
        <dbReference type="ARBA" id="ARBA00008520"/>
    </source>
</evidence>
<evidence type="ECO:0000256" key="3">
    <source>
        <dbReference type="ARBA" id="ARBA00022729"/>
    </source>
</evidence>
<dbReference type="Gene3D" id="3.40.190.10">
    <property type="entry name" value="Periplasmic binding protein-like II"/>
    <property type="match status" value="1"/>
</dbReference>
<dbReference type="GeneID" id="93478036"/>
<dbReference type="RefSeq" id="WP_338706588.1">
    <property type="nucleotide sequence ID" value="NZ_CP145892.1"/>
</dbReference>
<evidence type="ECO:0000313" key="5">
    <source>
        <dbReference type="EMBL" id="WWP18991.1"/>
    </source>
</evidence>
<dbReference type="Proteomes" id="UP001364764">
    <property type="component" value="Chromosome"/>
</dbReference>
<accession>A0ABD8AN20</accession>
<organism evidence="5 6">
    <name type="scientific">Paenibacillus amylolyticus</name>
    <dbReference type="NCBI Taxonomy" id="1451"/>
    <lineage>
        <taxon>Bacteria</taxon>
        <taxon>Bacillati</taxon>
        <taxon>Bacillota</taxon>
        <taxon>Bacilli</taxon>
        <taxon>Bacillales</taxon>
        <taxon>Paenibacillaceae</taxon>
        <taxon>Paenibacillus</taxon>
    </lineage>
</organism>
<evidence type="ECO:0000256" key="4">
    <source>
        <dbReference type="SAM" id="MobiDB-lite"/>
    </source>
</evidence>
<dbReference type="EMBL" id="CP145892">
    <property type="protein sequence ID" value="WWP18991.1"/>
    <property type="molecule type" value="Genomic_DNA"/>
</dbReference>
<evidence type="ECO:0000313" key="6">
    <source>
        <dbReference type="Proteomes" id="UP001364764"/>
    </source>
</evidence>
<reference evidence="5 6" key="1">
    <citation type="submission" date="2024-02" db="EMBL/GenBank/DDBJ databases">
        <title>Complete sequences of two Paenibacillus sp. strains and one Lysinibacillus strain isolated from the environment on STAA medium highlight biotechnological potential.</title>
        <authorList>
            <person name="Attere S.A."/>
            <person name="Piche L.C."/>
            <person name="Intertaglia L."/>
            <person name="Lami R."/>
            <person name="Charette S.J."/>
            <person name="Vincent A.T."/>
        </authorList>
    </citation>
    <scope>NUCLEOTIDE SEQUENCE [LARGE SCALE GENOMIC DNA]</scope>
    <source>
        <strain evidence="5 6">Y5S-7</strain>
    </source>
</reference>
<evidence type="ECO:0000256" key="2">
    <source>
        <dbReference type="ARBA" id="ARBA00022448"/>
    </source>
</evidence>